<accession>A0A4U5P9I3</accession>
<sequence length="163" mass="18623">MKMLIIVGFIVISSILGFMIFHFRKAIFVLSIPAAVTLVTLYALSRSDRKFLWPIIGISFFHVFVSLYAGLIFLFYFAFKPFYIIMVLNWAFDTLHTEKTTSYYIQCACIFIAILVFGFFNAWQAIVALSFRRLLSYEQLCNVISSSEKSSPVVLVVNATPNP</sequence>
<evidence type="ECO:0000313" key="3">
    <source>
        <dbReference type="Proteomes" id="UP000298663"/>
    </source>
</evidence>
<evidence type="ECO:0000313" key="2">
    <source>
        <dbReference type="EMBL" id="TKR92683.1"/>
    </source>
</evidence>
<reference evidence="2 3" key="1">
    <citation type="journal article" date="2015" name="Genome Biol.">
        <title>Comparative genomics of Steinernema reveals deeply conserved gene regulatory networks.</title>
        <authorList>
            <person name="Dillman A.R."/>
            <person name="Macchietto M."/>
            <person name="Porter C.F."/>
            <person name="Rogers A."/>
            <person name="Williams B."/>
            <person name="Antoshechkin I."/>
            <person name="Lee M.M."/>
            <person name="Goodwin Z."/>
            <person name="Lu X."/>
            <person name="Lewis E.E."/>
            <person name="Goodrich-Blair H."/>
            <person name="Stock S.P."/>
            <person name="Adams B.J."/>
            <person name="Sternberg P.W."/>
            <person name="Mortazavi A."/>
        </authorList>
    </citation>
    <scope>NUCLEOTIDE SEQUENCE [LARGE SCALE GENOMIC DNA]</scope>
    <source>
        <strain evidence="2 3">ALL</strain>
    </source>
</reference>
<reference evidence="2 3" key="2">
    <citation type="journal article" date="2019" name="G3 (Bethesda)">
        <title>Hybrid Assembly of the Genome of the Entomopathogenic Nematode Steinernema carpocapsae Identifies the X-Chromosome.</title>
        <authorList>
            <person name="Serra L."/>
            <person name="Macchietto M."/>
            <person name="Macias-Munoz A."/>
            <person name="McGill C.J."/>
            <person name="Rodriguez I.M."/>
            <person name="Rodriguez B."/>
            <person name="Murad R."/>
            <person name="Mortazavi A."/>
        </authorList>
    </citation>
    <scope>NUCLEOTIDE SEQUENCE [LARGE SCALE GENOMIC DNA]</scope>
    <source>
        <strain evidence="2 3">ALL</strain>
    </source>
</reference>
<keyword evidence="1" id="KW-1133">Transmembrane helix</keyword>
<keyword evidence="3" id="KW-1185">Reference proteome</keyword>
<name>A0A4U5P9I3_STECR</name>
<gene>
    <name evidence="2" type="ORF">L596_007288</name>
</gene>
<organism evidence="2 3">
    <name type="scientific">Steinernema carpocapsae</name>
    <name type="common">Entomopathogenic nematode</name>
    <dbReference type="NCBI Taxonomy" id="34508"/>
    <lineage>
        <taxon>Eukaryota</taxon>
        <taxon>Metazoa</taxon>
        <taxon>Ecdysozoa</taxon>
        <taxon>Nematoda</taxon>
        <taxon>Chromadorea</taxon>
        <taxon>Rhabditida</taxon>
        <taxon>Tylenchina</taxon>
        <taxon>Panagrolaimomorpha</taxon>
        <taxon>Strongyloidoidea</taxon>
        <taxon>Steinernematidae</taxon>
        <taxon>Steinernema</taxon>
    </lineage>
</organism>
<protein>
    <submittedName>
        <fullName evidence="2">Uncharacterized protein</fullName>
    </submittedName>
</protein>
<keyword evidence="1" id="KW-0472">Membrane</keyword>
<dbReference type="OrthoDB" id="5836817at2759"/>
<feature type="transmembrane region" description="Helical" evidence="1">
    <location>
        <begin position="51"/>
        <end position="79"/>
    </location>
</feature>
<evidence type="ECO:0000256" key="1">
    <source>
        <dbReference type="SAM" id="Phobius"/>
    </source>
</evidence>
<dbReference type="AlphaFoldDB" id="A0A4U5P9I3"/>
<feature type="transmembrane region" description="Helical" evidence="1">
    <location>
        <begin position="27"/>
        <end position="44"/>
    </location>
</feature>
<dbReference type="EMBL" id="AZBU02000002">
    <property type="protein sequence ID" value="TKR92683.1"/>
    <property type="molecule type" value="Genomic_DNA"/>
</dbReference>
<proteinExistence type="predicted"/>
<dbReference type="Proteomes" id="UP000298663">
    <property type="component" value="Unassembled WGS sequence"/>
</dbReference>
<feature type="transmembrane region" description="Helical" evidence="1">
    <location>
        <begin position="103"/>
        <end position="123"/>
    </location>
</feature>
<comment type="caution">
    <text evidence="2">The sequence shown here is derived from an EMBL/GenBank/DDBJ whole genome shotgun (WGS) entry which is preliminary data.</text>
</comment>
<keyword evidence="1" id="KW-0812">Transmembrane</keyword>